<comment type="subcellular location">
    <subcellularLocation>
        <location evidence="1">Membrane</location>
        <topology evidence="1">Multi-pass membrane protein</topology>
    </subcellularLocation>
</comment>
<comment type="caution">
    <text evidence="8">The sequence shown here is derived from an EMBL/GenBank/DDBJ whole genome shotgun (WGS) entry which is preliminary data.</text>
</comment>
<feature type="transmembrane region" description="Helical" evidence="6">
    <location>
        <begin position="241"/>
        <end position="260"/>
    </location>
</feature>
<dbReference type="InterPro" id="IPR043216">
    <property type="entry name" value="PAP-like"/>
</dbReference>
<protein>
    <submittedName>
        <fullName evidence="8">Lipid phosphate phosphohydrolase 1</fullName>
    </submittedName>
</protein>
<dbReference type="STRING" id="50429.A0A2B4SQP0"/>
<dbReference type="SUPFAM" id="SSF48317">
    <property type="entry name" value="Acid phosphatase/Vanadium-dependent haloperoxidase"/>
    <property type="match status" value="1"/>
</dbReference>
<evidence type="ECO:0000256" key="3">
    <source>
        <dbReference type="ARBA" id="ARBA00022692"/>
    </source>
</evidence>
<dbReference type="InterPro" id="IPR000326">
    <property type="entry name" value="PAP2/HPO"/>
</dbReference>
<feature type="transmembrane region" description="Helical" evidence="6">
    <location>
        <begin position="111"/>
        <end position="131"/>
    </location>
</feature>
<dbReference type="InterPro" id="IPR036938">
    <property type="entry name" value="PAP2/HPO_sf"/>
</dbReference>
<evidence type="ECO:0000259" key="7">
    <source>
        <dbReference type="SMART" id="SM00014"/>
    </source>
</evidence>
<dbReference type="EMBL" id="LSMT01000045">
    <property type="protein sequence ID" value="PFX30807.1"/>
    <property type="molecule type" value="Genomic_DNA"/>
</dbReference>
<dbReference type="Gene3D" id="1.20.144.10">
    <property type="entry name" value="Phosphatidic acid phosphatase type 2/haloperoxidase"/>
    <property type="match status" value="1"/>
</dbReference>
<feature type="transmembrane region" description="Helical" evidence="6">
    <location>
        <begin position="210"/>
        <end position="229"/>
    </location>
</feature>
<comment type="similarity">
    <text evidence="2">Belongs to the PA-phosphatase related phosphoesterase family.</text>
</comment>
<dbReference type="PANTHER" id="PTHR10165">
    <property type="entry name" value="LIPID PHOSPHATE PHOSPHATASE"/>
    <property type="match status" value="1"/>
</dbReference>
<dbReference type="GO" id="GO:0006644">
    <property type="term" value="P:phospholipid metabolic process"/>
    <property type="evidence" value="ECO:0007669"/>
    <property type="project" value="InterPro"/>
</dbReference>
<dbReference type="OrthoDB" id="8907274at2759"/>
<dbReference type="GO" id="GO:0007165">
    <property type="term" value="P:signal transduction"/>
    <property type="evidence" value="ECO:0007669"/>
    <property type="project" value="TreeGrafter"/>
</dbReference>
<keyword evidence="9" id="KW-1185">Reference proteome</keyword>
<feature type="transmembrane region" description="Helical" evidence="6">
    <location>
        <begin position="12"/>
        <end position="32"/>
    </location>
</feature>
<keyword evidence="4 6" id="KW-1133">Transmembrane helix</keyword>
<dbReference type="PANTHER" id="PTHR10165:SF103">
    <property type="entry name" value="PHOSPHOLIPID PHOSPHATASE HOMOLOG 1.2 HOMOLOG"/>
    <property type="match status" value="1"/>
</dbReference>
<keyword evidence="5 6" id="KW-0472">Membrane</keyword>
<evidence type="ECO:0000313" key="8">
    <source>
        <dbReference type="EMBL" id="PFX30807.1"/>
    </source>
</evidence>
<evidence type="ECO:0000256" key="1">
    <source>
        <dbReference type="ARBA" id="ARBA00004141"/>
    </source>
</evidence>
<name>A0A2B4SQP0_STYPI</name>
<dbReference type="GO" id="GO:0005886">
    <property type="term" value="C:plasma membrane"/>
    <property type="evidence" value="ECO:0007669"/>
    <property type="project" value="TreeGrafter"/>
</dbReference>
<reference evidence="9" key="1">
    <citation type="journal article" date="2017" name="bioRxiv">
        <title>Comparative analysis of the genomes of Stylophora pistillata and Acropora digitifera provides evidence for extensive differences between species of corals.</title>
        <authorList>
            <person name="Voolstra C.R."/>
            <person name="Li Y."/>
            <person name="Liew Y.J."/>
            <person name="Baumgarten S."/>
            <person name="Zoccola D."/>
            <person name="Flot J.-F."/>
            <person name="Tambutte S."/>
            <person name="Allemand D."/>
            <person name="Aranda M."/>
        </authorList>
    </citation>
    <scope>NUCLEOTIDE SEQUENCE [LARGE SCALE GENOMIC DNA]</scope>
</reference>
<keyword evidence="8" id="KW-0378">Hydrolase</keyword>
<feature type="transmembrane region" description="Helical" evidence="6">
    <location>
        <begin position="52"/>
        <end position="73"/>
    </location>
</feature>
<feature type="domain" description="Phosphatidic acid phosphatase type 2/haloperoxidase" evidence="7">
    <location>
        <begin position="114"/>
        <end position="256"/>
    </location>
</feature>
<feature type="transmembrane region" description="Helical" evidence="6">
    <location>
        <begin position="184"/>
        <end position="203"/>
    </location>
</feature>
<organism evidence="8 9">
    <name type="scientific">Stylophora pistillata</name>
    <name type="common">Smooth cauliflower coral</name>
    <dbReference type="NCBI Taxonomy" id="50429"/>
    <lineage>
        <taxon>Eukaryota</taxon>
        <taxon>Metazoa</taxon>
        <taxon>Cnidaria</taxon>
        <taxon>Anthozoa</taxon>
        <taxon>Hexacorallia</taxon>
        <taxon>Scleractinia</taxon>
        <taxon>Astrocoeniina</taxon>
        <taxon>Pocilloporidae</taxon>
        <taxon>Stylophora</taxon>
    </lineage>
</organism>
<accession>A0A2B4SQP0</accession>
<evidence type="ECO:0000256" key="5">
    <source>
        <dbReference type="ARBA" id="ARBA00023136"/>
    </source>
</evidence>
<dbReference type="GO" id="GO:0046839">
    <property type="term" value="P:phospholipid dephosphorylation"/>
    <property type="evidence" value="ECO:0007669"/>
    <property type="project" value="TreeGrafter"/>
</dbReference>
<dbReference type="Pfam" id="PF01569">
    <property type="entry name" value="PAP2"/>
    <property type="match status" value="1"/>
</dbReference>
<evidence type="ECO:0000256" key="6">
    <source>
        <dbReference type="SAM" id="Phobius"/>
    </source>
</evidence>
<evidence type="ECO:0000256" key="4">
    <source>
        <dbReference type="ARBA" id="ARBA00022989"/>
    </source>
</evidence>
<keyword evidence="3 6" id="KW-0812">Transmembrane</keyword>
<evidence type="ECO:0000256" key="2">
    <source>
        <dbReference type="ARBA" id="ARBA00008816"/>
    </source>
</evidence>
<dbReference type="Proteomes" id="UP000225706">
    <property type="component" value="Unassembled WGS sequence"/>
</dbReference>
<sequence length="308" mass="35042">MLSKKFSIVVDLGCFLVVIVVNAFLALITPPFRRGFFCNDDSIKYPYVKEEFLPTWTLLLVSVLLPVFTIIICEVGRQYQKGQNTKREQYQNTNNSNVCGSWMKKPLFQRLFGTMSVFLYGSLINLLITLLGKTYSGELRPHFLAVCKPNMSLIDCNQGYITNYECTGSNLDAIEKARRSFPSAHASLSMYGMLFLIVYFESFIRNGGSFLKPFIQTGCFIVALLFGLSRVRDHMHHWHDVFAGFILGGFIAVYMGIRVLRLFDESHQTPKTGIVHRETLKSSMDNSEFNLHSPDRLIPTTPQFPVAL</sequence>
<dbReference type="AlphaFoldDB" id="A0A2B4SQP0"/>
<evidence type="ECO:0000313" key="9">
    <source>
        <dbReference type="Proteomes" id="UP000225706"/>
    </source>
</evidence>
<dbReference type="GO" id="GO:0008195">
    <property type="term" value="F:phosphatidate phosphatase activity"/>
    <property type="evidence" value="ECO:0007669"/>
    <property type="project" value="TreeGrafter"/>
</dbReference>
<gene>
    <name evidence="8" type="primary">Ppap2a</name>
    <name evidence="8" type="ORF">AWC38_SpisGene4401</name>
</gene>
<proteinExistence type="inferred from homology"/>
<dbReference type="CDD" id="cd03384">
    <property type="entry name" value="PAP2_wunen"/>
    <property type="match status" value="1"/>
</dbReference>
<dbReference type="SMART" id="SM00014">
    <property type="entry name" value="acidPPc"/>
    <property type="match status" value="1"/>
</dbReference>